<dbReference type="Proteomes" id="UP000184603">
    <property type="component" value="Unassembled WGS sequence"/>
</dbReference>
<dbReference type="OrthoDB" id="5432630at2"/>
<dbReference type="PANTHER" id="PTHR36508">
    <property type="entry name" value="PROTEIN SLYX"/>
    <property type="match status" value="1"/>
</dbReference>
<keyword evidence="3" id="KW-1185">Reference proteome</keyword>
<organism evidence="2 3">
    <name type="scientific">Desulfopila aestuarii DSM 18488</name>
    <dbReference type="NCBI Taxonomy" id="1121416"/>
    <lineage>
        <taxon>Bacteria</taxon>
        <taxon>Pseudomonadati</taxon>
        <taxon>Thermodesulfobacteriota</taxon>
        <taxon>Desulfobulbia</taxon>
        <taxon>Desulfobulbales</taxon>
        <taxon>Desulfocapsaceae</taxon>
        <taxon>Desulfopila</taxon>
    </lineage>
</organism>
<dbReference type="InterPro" id="IPR007236">
    <property type="entry name" value="SlyX"/>
</dbReference>
<reference evidence="2 3" key="1">
    <citation type="submission" date="2016-12" db="EMBL/GenBank/DDBJ databases">
        <authorList>
            <person name="Song W.-J."/>
            <person name="Kurnit D.M."/>
        </authorList>
    </citation>
    <scope>NUCLEOTIDE SEQUENCE [LARGE SCALE GENOMIC DNA]</scope>
    <source>
        <strain evidence="2 3">DSM 18488</strain>
    </source>
</reference>
<dbReference type="STRING" id="1121416.SAMN02745220_03149"/>
<dbReference type="AlphaFoldDB" id="A0A1M7YBL1"/>
<gene>
    <name evidence="2" type="ORF">SAMN02745220_03149</name>
</gene>
<dbReference type="Gene3D" id="1.20.5.300">
    <property type="match status" value="1"/>
</dbReference>
<protein>
    <submittedName>
        <fullName evidence="2">SlyX protein</fullName>
    </submittedName>
</protein>
<name>A0A1M7YBL1_9BACT</name>
<feature type="coiled-coil region" evidence="1">
    <location>
        <begin position="23"/>
        <end position="57"/>
    </location>
</feature>
<proteinExistence type="predicted"/>
<evidence type="ECO:0000313" key="3">
    <source>
        <dbReference type="Proteomes" id="UP000184603"/>
    </source>
</evidence>
<dbReference type="Pfam" id="PF04102">
    <property type="entry name" value="SlyX"/>
    <property type="match status" value="1"/>
</dbReference>
<dbReference type="RefSeq" id="WP_073614623.1">
    <property type="nucleotide sequence ID" value="NZ_FRFE01000016.1"/>
</dbReference>
<evidence type="ECO:0000313" key="2">
    <source>
        <dbReference type="EMBL" id="SHO49908.1"/>
    </source>
</evidence>
<keyword evidence="1" id="KW-0175">Coiled coil</keyword>
<dbReference type="PANTHER" id="PTHR36508:SF1">
    <property type="entry name" value="PROTEIN SLYX"/>
    <property type="match status" value="1"/>
</dbReference>
<evidence type="ECO:0000256" key="1">
    <source>
        <dbReference type="SAM" id="Coils"/>
    </source>
</evidence>
<sequence>MSSELEARIRTLEEKFEYQDHTVETLNQVIIRQQAQIDTMQEELKKLREDVMAASLDTGDIVSEKPPHY</sequence>
<accession>A0A1M7YBL1</accession>
<dbReference type="EMBL" id="FRFE01000016">
    <property type="protein sequence ID" value="SHO49908.1"/>
    <property type="molecule type" value="Genomic_DNA"/>
</dbReference>